<reference evidence="5 6" key="1">
    <citation type="submission" date="2017-11" db="EMBL/GenBank/DDBJ databases">
        <title>De novo assembly and phasing of dikaryotic genomes from two isolates of Puccinia coronata f. sp. avenae, the causal agent of oat crown rust.</title>
        <authorList>
            <person name="Miller M.E."/>
            <person name="Zhang Y."/>
            <person name="Omidvar V."/>
            <person name="Sperschneider J."/>
            <person name="Schwessinger B."/>
            <person name="Raley C."/>
            <person name="Palmer J.M."/>
            <person name="Garnica D."/>
            <person name="Upadhyaya N."/>
            <person name="Rathjen J."/>
            <person name="Taylor J.M."/>
            <person name="Park R.F."/>
            <person name="Dodds P.N."/>
            <person name="Hirsch C.D."/>
            <person name="Kianian S.F."/>
            <person name="Figueroa M."/>
        </authorList>
    </citation>
    <scope>NUCLEOTIDE SEQUENCE [LARGE SCALE GENOMIC DNA]</scope>
    <source>
        <strain evidence="2">12NC29</strain>
        <strain evidence="1">12SD80</strain>
    </source>
</reference>
<dbReference type="Proteomes" id="UP000235392">
    <property type="component" value="Unassembled WGS sequence"/>
</dbReference>
<dbReference type="EMBL" id="PGCJ01000079">
    <property type="protein sequence ID" value="PLW52531.1"/>
    <property type="molecule type" value="Genomic_DNA"/>
</dbReference>
<proteinExistence type="predicted"/>
<evidence type="ECO:0000313" key="2">
    <source>
        <dbReference type="EMBL" id="PLW14429.1"/>
    </source>
</evidence>
<evidence type="ECO:0000313" key="5">
    <source>
        <dbReference type="Proteomes" id="UP000235388"/>
    </source>
</evidence>
<dbReference type="EMBL" id="PGCI01001106">
    <property type="protein sequence ID" value="PLW07775.1"/>
    <property type="molecule type" value="Genomic_DNA"/>
</dbReference>
<evidence type="ECO:0000313" key="3">
    <source>
        <dbReference type="EMBL" id="PLW44088.1"/>
    </source>
</evidence>
<comment type="caution">
    <text evidence="2">The sequence shown here is derived from an EMBL/GenBank/DDBJ whole genome shotgun (WGS) entry which is preliminary data.</text>
</comment>
<dbReference type="Proteomes" id="UP000235388">
    <property type="component" value="Unassembled WGS sequence"/>
</dbReference>
<dbReference type="AlphaFoldDB" id="A0A2N5SMG8"/>
<evidence type="ECO:0000313" key="1">
    <source>
        <dbReference type="EMBL" id="PLW07775.1"/>
    </source>
</evidence>
<protein>
    <submittedName>
        <fullName evidence="2">Uncharacterized protein</fullName>
    </submittedName>
</protein>
<dbReference type="EMBL" id="PGCI01000061">
    <property type="protein sequence ID" value="PLW44088.1"/>
    <property type="molecule type" value="Genomic_DNA"/>
</dbReference>
<accession>A0A2N5SMG8</accession>
<sequence length="111" mass="12474">MPSSPVLERLELPNNRVHLSFPKTLSQLSIPTCFKLVILRIHCPTASVVTVASASETDVEKRRDHYSPTYSLSSMELLRINEAAIVCSSPTAQYWWTGLEQARCPRHPSHS</sequence>
<dbReference type="EMBL" id="PGCJ01000921">
    <property type="protein sequence ID" value="PLW14429.1"/>
    <property type="molecule type" value="Genomic_DNA"/>
</dbReference>
<keyword evidence="5" id="KW-1185">Reference proteome</keyword>
<gene>
    <name evidence="4" type="ORF">PCANC_07715</name>
    <name evidence="2" type="ORF">PCANC_15971</name>
    <name evidence="3" type="ORF">PCASD_04879</name>
    <name evidence="1" type="ORF">PCASD_21862</name>
</gene>
<evidence type="ECO:0000313" key="4">
    <source>
        <dbReference type="EMBL" id="PLW52531.1"/>
    </source>
</evidence>
<organism evidence="2 5">
    <name type="scientific">Puccinia coronata f. sp. avenae</name>
    <dbReference type="NCBI Taxonomy" id="200324"/>
    <lineage>
        <taxon>Eukaryota</taxon>
        <taxon>Fungi</taxon>
        <taxon>Dikarya</taxon>
        <taxon>Basidiomycota</taxon>
        <taxon>Pucciniomycotina</taxon>
        <taxon>Pucciniomycetes</taxon>
        <taxon>Pucciniales</taxon>
        <taxon>Pucciniaceae</taxon>
        <taxon>Puccinia</taxon>
    </lineage>
</organism>
<name>A0A2N5SMG8_9BASI</name>
<evidence type="ECO:0000313" key="6">
    <source>
        <dbReference type="Proteomes" id="UP000235392"/>
    </source>
</evidence>